<dbReference type="SMART" id="SM00062">
    <property type="entry name" value="PBPb"/>
    <property type="match status" value="1"/>
</dbReference>
<dbReference type="EMBL" id="LNCU01000039">
    <property type="protein sequence ID" value="KWV58304.1"/>
    <property type="molecule type" value="Genomic_DNA"/>
</dbReference>
<dbReference type="PANTHER" id="PTHR35936:SF17">
    <property type="entry name" value="ARGININE-BINDING EXTRACELLULAR PROTEIN ARTP"/>
    <property type="match status" value="1"/>
</dbReference>
<dbReference type="PANTHER" id="PTHR35936">
    <property type="entry name" value="MEMBRANE-BOUND LYTIC MUREIN TRANSGLYCOSYLASE F"/>
    <property type="match status" value="1"/>
</dbReference>
<reference evidence="4 5" key="1">
    <citation type="submission" date="2015-11" db="EMBL/GenBank/DDBJ databases">
        <title>Draft Genome Sequence of the Strain BR 10303 (Bradyrhizobium sp.) isolated from nodules of Centrolobium paraense.</title>
        <authorList>
            <person name="Zelli J.E."/>
            <person name="Simoes-Araujo J.L."/>
            <person name="Barauna A.C."/>
            <person name="Silva K."/>
        </authorList>
    </citation>
    <scope>NUCLEOTIDE SEQUENCE [LARGE SCALE GENOMIC DNA]</scope>
    <source>
        <strain evidence="4 5">BR 10303</strain>
    </source>
</reference>
<gene>
    <name evidence="4" type="ORF">AS156_36575</name>
</gene>
<accession>A0A109K0L3</accession>
<dbReference type="OrthoDB" id="9768183at2"/>
<feature type="chain" id="PRO_5007137362" description="Solute-binding protein family 3/N-terminal domain-containing protein" evidence="2">
    <location>
        <begin position="25"/>
        <end position="288"/>
    </location>
</feature>
<feature type="signal peptide" evidence="2">
    <location>
        <begin position="1"/>
        <end position="24"/>
    </location>
</feature>
<dbReference type="Gene3D" id="3.40.190.10">
    <property type="entry name" value="Periplasmic binding protein-like II"/>
    <property type="match status" value="2"/>
</dbReference>
<organism evidence="4 5">
    <name type="scientific">Bradyrhizobium macuxiense</name>
    <dbReference type="NCBI Taxonomy" id="1755647"/>
    <lineage>
        <taxon>Bacteria</taxon>
        <taxon>Pseudomonadati</taxon>
        <taxon>Pseudomonadota</taxon>
        <taxon>Alphaproteobacteria</taxon>
        <taxon>Hyphomicrobiales</taxon>
        <taxon>Nitrobacteraceae</taxon>
        <taxon>Bradyrhizobium</taxon>
    </lineage>
</organism>
<evidence type="ECO:0000259" key="3">
    <source>
        <dbReference type="SMART" id="SM00062"/>
    </source>
</evidence>
<dbReference type="AlphaFoldDB" id="A0A109K0L3"/>
<keyword evidence="1 2" id="KW-0732">Signal</keyword>
<comment type="caution">
    <text evidence="4">The sequence shown here is derived from an EMBL/GenBank/DDBJ whole genome shotgun (WGS) entry which is preliminary data.</text>
</comment>
<evidence type="ECO:0000313" key="4">
    <source>
        <dbReference type="EMBL" id="KWV58304.1"/>
    </source>
</evidence>
<dbReference type="SUPFAM" id="SSF53850">
    <property type="entry name" value="Periplasmic binding protein-like II"/>
    <property type="match status" value="1"/>
</dbReference>
<evidence type="ECO:0000256" key="1">
    <source>
        <dbReference type="ARBA" id="ARBA00022729"/>
    </source>
</evidence>
<feature type="domain" description="Solute-binding protein family 3/N-terminal" evidence="3">
    <location>
        <begin position="39"/>
        <end position="262"/>
    </location>
</feature>
<proteinExistence type="predicted"/>
<dbReference type="Pfam" id="PF00497">
    <property type="entry name" value="SBP_bac_3"/>
    <property type="match status" value="1"/>
</dbReference>
<dbReference type="RefSeq" id="WP_066504102.1">
    <property type="nucleotide sequence ID" value="NZ_LNCU01000039.1"/>
</dbReference>
<evidence type="ECO:0000256" key="2">
    <source>
        <dbReference type="SAM" id="SignalP"/>
    </source>
</evidence>
<name>A0A109K0L3_9BRAD</name>
<dbReference type="InterPro" id="IPR001638">
    <property type="entry name" value="Solute-binding_3/MltF_N"/>
</dbReference>
<dbReference type="Proteomes" id="UP000057737">
    <property type="component" value="Unassembled WGS sequence"/>
</dbReference>
<protein>
    <recommendedName>
        <fullName evidence="3">Solute-binding protein family 3/N-terminal domain-containing protein</fullName>
    </recommendedName>
</protein>
<keyword evidence="5" id="KW-1185">Reference proteome</keyword>
<sequence>MHFVIPKLLVTLLATAVYSSPAFAQAESRLLASIRKVGEVKVAIVSAPPYVVISPSGEATGYGVEIVNLALKGMGLPPMTPVLLAWGAQFPALQAHQVDFVASGQHYTEVHCKVAVYSGPYFVQQSGLYVLPGNPKHLTGVAQIAQNPDIKLAIVAGGSYEPEALRQGVKTEQLVRVPDIQAGAVTVTGGRSEALLLGQVAIPHPEQKGLDFVLDKQSPVYGYGAIFRKEDVSFRDAFNEQLNLLRSNGIMKELLEKSWKEGFEYTRDFNWDLLSKLTKAGDMVPGCE</sequence>
<evidence type="ECO:0000313" key="5">
    <source>
        <dbReference type="Proteomes" id="UP000057737"/>
    </source>
</evidence>